<evidence type="ECO:0000256" key="2">
    <source>
        <dbReference type="PIRSR" id="PIRSR613078-2"/>
    </source>
</evidence>
<dbReference type="GO" id="GO:0005737">
    <property type="term" value="C:cytoplasm"/>
    <property type="evidence" value="ECO:0007669"/>
    <property type="project" value="TreeGrafter"/>
</dbReference>
<dbReference type="PANTHER" id="PTHR48100:SF1">
    <property type="entry name" value="HISTIDINE PHOSPHATASE FAMILY PROTEIN-RELATED"/>
    <property type="match status" value="1"/>
</dbReference>
<dbReference type="InterPro" id="IPR013078">
    <property type="entry name" value="His_Pase_superF_clade-1"/>
</dbReference>
<dbReference type="Gene3D" id="3.40.50.1240">
    <property type="entry name" value="Phosphoglycerate mutase-like"/>
    <property type="match status" value="1"/>
</dbReference>
<dbReference type="RefSeq" id="WP_121133721.1">
    <property type="nucleotide sequence ID" value="NZ_JBHUIL010000015.1"/>
</dbReference>
<dbReference type="CDD" id="cd07067">
    <property type="entry name" value="HP_PGM_like"/>
    <property type="match status" value="1"/>
</dbReference>
<reference evidence="3 4" key="1">
    <citation type="journal article" date="2015" name="Antonie Van Leeuwenhoek">
        <title>Oceanobacillus bengalensis sp. nov., a bacterium isolated from seawater of the Bay of Bengal.</title>
        <authorList>
            <person name="Yongchang O."/>
            <person name="Xiang W."/>
            <person name="Wang G."/>
        </authorList>
    </citation>
    <scope>NUCLEOTIDE SEQUENCE [LARGE SCALE GENOMIC DNA]</scope>
    <source>
        <strain evidence="3 4">MCCC 1K00260</strain>
    </source>
</reference>
<dbReference type="AlphaFoldDB" id="A0A494YTJ8"/>
<evidence type="ECO:0000313" key="3">
    <source>
        <dbReference type="EMBL" id="RKQ13428.1"/>
    </source>
</evidence>
<dbReference type="OrthoDB" id="9783269at2"/>
<dbReference type="InterPro" id="IPR050275">
    <property type="entry name" value="PGM_Phosphatase"/>
</dbReference>
<dbReference type="SUPFAM" id="SSF53254">
    <property type="entry name" value="Phosphoglycerate mutase-like"/>
    <property type="match status" value="1"/>
</dbReference>
<dbReference type="GO" id="GO:0016791">
    <property type="term" value="F:phosphatase activity"/>
    <property type="evidence" value="ECO:0007669"/>
    <property type="project" value="TreeGrafter"/>
</dbReference>
<feature type="binding site" evidence="2">
    <location>
        <position position="59"/>
    </location>
    <ligand>
        <name>substrate</name>
    </ligand>
</feature>
<dbReference type="EMBL" id="RBZO01000031">
    <property type="protein sequence ID" value="RKQ13428.1"/>
    <property type="molecule type" value="Genomic_DNA"/>
</dbReference>
<keyword evidence="4" id="KW-1185">Reference proteome</keyword>
<dbReference type="Proteomes" id="UP000281813">
    <property type="component" value="Unassembled WGS sequence"/>
</dbReference>
<dbReference type="SMART" id="SM00855">
    <property type="entry name" value="PGAM"/>
    <property type="match status" value="1"/>
</dbReference>
<feature type="active site" description="Proton donor/acceptor" evidence="1">
    <location>
        <position position="81"/>
    </location>
</feature>
<feature type="binding site" evidence="2">
    <location>
        <begin position="11"/>
        <end position="18"/>
    </location>
    <ligand>
        <name>substrate</name>
    </ligand>
</feature>
<evidence type="ECO:0000256" key="1">
    <source>
        <dbReference type="PIRSR" id="PIRSR613078-1"/>
    </source>
</evidence>
<proteinExistence type="predicted"/>
<dbReference type="PANTHER" id="PTHR48100">
    <property type="entry name" value="BROAD-SPECIFICITY PHOSPHATASE YOR283W-RELATED"/>
    <property type="match status" value="1"/>
</dbReference>
<name>A0A494YTJ8_9BACI</name>
<organism evidence="3 4">
    <name type="scientific">Oceanobacillus bengalensis</name>
    <dbReference type="NCBI Taxonomy" id="1435466"/>
    <lineage>
        <taxon>Bacteria</taxon>
        <taxon>Bacillati</taxon>
        <taxon>Bacillota</taxon>
        <taxon>Bacilli</taxon>
        <taxon>Bacillales</taxon>
        <taxon>Bacillaceae</taxon>
        <taxon>Oceanobacillus</taxon>
    </lineage>
</organism>
<dbReference type="InterPro" id="IPR029033">
    <property type="entry name" value="His_PPase_superfam"/>
</dbReference>
<feature type="active site" description="Tele-phosphohistidine intermediate" evidence="1">
    <location>
        <position position="12"/>
    </location>
</feature>
<comment type="caution">
    <text evidence="3">The sequence shown here is derived from an EMBL/GenBank/DDBJ whole genome shotgun (WGS) entry which is preliminary data.</text>
</comment>
<sequence length="208" mass="24471">MDDTVAITLFRHGLTEGNRKRMYMGWNDSPLCKEAIQQLSTYQFNKETYDIFVSSDLKRCLSTINLLFPHVDPLTLRELREINFGIFQGKTYEELKERKEYQQWLNNMLTYSPPGGENFSQFTKRVEKGWNRLVDTMVQQDYRKAFIVTHGGVIRYLLDKLSPCEKEFWEWEILHGTGYVLTFNWNQLRRGAHCISLQEVPLTGSEPG</sequence>
<dbReference type="Pfam" id="PF00300">
    <property type="entry name" value="His_Phos_1"/>
    <property type="match status" value="1"/>
</dbReference>
<evidence type="ECO:0000313" key="4">
    <source>
        <dbReference type="Proteomes" id="UP000281813"/>
    </source>
</evidence>
<protein>
    <submittedName>
        <fullName evidence="3">Histidine phosphatase family protein</fullName>
    </submittedName>
</protein>
<gene>
    <name evidence="3" type="ORF">D8M05_16345</name>
</gene>
<accession>A0A494YTJ8</accession>